<reference evidence="1 2" key="1">
    <citation type="submission" date="2019-05" db="EMBL/GenBank/DDBJ databases">
        <title>Another draft genome of Portunus trituberculatus and its Hox gene families provides insights of decapod evolution.</title>
        <authorList>
            <person name="Jeong J.-H."/>
            <person name="Song I."/>
            <person name="Kim S."/>
            <person name="Choi T."/>
            <person name="Kim D."/>
            <person name="Ryu S."/>
            <person name="Kim W."/>
        </authorList>
    </citation>
    <scope>NUCLEOTIDE SEQUENCE [LARGE SCALE GENOMIC DNA]</scope>
    <source>
        <tissue evidence="1">Muscle</tissue>
    </source>
</reference>
<evidence type="ECO:0000313" key="2">
    <source>
        <dbReference type="Proteomes" id="UP000324222"/>
    </source>
</evidence>
<accession>A0A5B7IA64</accession>
<gene>
    <name evidence="1" type="ORF">E2C01_075216</name>
</gene>
<comment type="caution">
    <text evidence="1">The sequence shown here is derived from an EMBL/GenBank/DDBJ whole genome shotgun (WGS) entry which is preliminary data.</text>
</comment>
<keyword evidence="2" id="KW-1185">Reference proteome</keyword>
<dbReference type="AlphaFoldDB" id="A0A5B7IA64"/>
<dbReference type="OrthoDB" id="6371827at2759"/>
<proteinExistence type="predicted"/>
<name>A0A5B7IA64_PORTR</name>
<dbReference type="EMBL" id="VSRR010054574">
    <property type="protein sequence ID" value="MPC80632.1"/>
    <property type="molecule type" value="Genomic_DNA"/>
</dbReference>
<sequence>MGGLEELIKKIGHGSKAARGRRMGVLQWGRTSVVTRFKREGMQARAASPASTWATPHSVLTCTAYVCLLIPSALGIALPLSPSFHSHCNALCSWLSALGITTLNLPTLLAASSIHPSWKPAGHHLTCAFLRKTGQLPCL</sequence>
<evidence type="ECO:0000313" key="1">
    <source>
        <dbReference type="EMBL" id="MPC80632.1"/>
    </source>
</evidence>
<protein>
    <submittedName>
        <fullName evidence="1">Uncharacterized protein</fullName>
    </submittedName>
</protein>
<organism evidence="1 2">
    <name type="scientific">Portunus trituberculatus</name>
    <name type="common">Swimming crab</name>
    <name type="synonym">Neptunus trituberculatus</name>
    <dbReference type="NCBI Taxonomy" id="210409"/>
    <lineage>
        <taxon>Eukaryota</taxon>
        <taxon>Metazoa</taxon>
        <taxon>Ecdysozoa</taxon>
        <taxon>Arthropoda</taxon>
        <taxon>Crustacea</taxon>
        <taxon>Multicrustacea</taxon>
        <taxon>Malacostraca</taxon>
        <taxon>Eumalacostraca</taxon>
        <taxon>Eucarida</taxon>
        <taxon>Decapoda</taxon>
        <taxon>Pleocyemata</taxon>
        <taxon>Brachyura</taxon>
        <taxon>Eubrachyura</taxon>
        <taxon>Portunoidea</taxon>
        <taxon>Portunidae</taxon>
        <taxon>Portuninae</taxon>
        <taxon>Portunus</taxon>
    </lineage>
</organism>
<dbReference type="Proteomes" id="UP000324222">
    <property type="component" value="Unassembled WGS sequence"/>
</dbReference>